<reference evidence="2 3" key="1">
    <citation type="journal article" date="2013" name="Curr. Biol.">
        <title>The Genome of the Foraminiferan Reticulomyxa filosa.</title>
        <authorList>
            <person name="Glockner G."/>
            <person name="Hulsmann N."/>
            <person name="Schleicher M."/>
            <person name="Noegel A.A."/>
            <person name="Eichinger L."/>
            <person name="Gallinger C."/>
            <person name="Pawlowski J."/>
            <person name="Sierra R."/>
            <person name="Euteneuer U."/>
            <person name="Pillet L."/>
            <person name="Moustafa A."/>
            <person name="Platzer M."/>
            <person name="Groth M."/>
            <person name="Szafranski K."/>
            <person name="Schliwa M."/>
        </authorList>
    </citation>
    <scope>NUCLEOTIDE SEQUENCE [LARGE SCALE GENOMIC DNA]</scope>
</reference>
<sequence>MRKKEKKVKKRLKKCKREKKDMKKKRNKKKKKRKKKKLKKNNKCAVLVEFGEMIFILDARKFATRMLGQISQIAPQWKLQMSLAMFGNCDAICSLNSWQDSISSIADNGAAKYGRKL</sequence>
<dbReference type="EMBL" id="ASPP01027308">
    <property type="protein sequence ID" value="ETO06253.1"/>
    <property type="molecule type" value="Genomic_DNA"/>
</dbReference>
<protein>
    <submittedName>
        <fullName evidence="2">Uncharacterized protein</fullName>
    </submittedName>
</protein>
<name>X6LWD7_RETFI</name>
<evidence type="ECO:0000313" key="2">
    <source>
        <dbReference type="EMBL" id="ETO06253.1"/>
    </source>
</evidence>
<keyword evidence="3" id="KW-1185">Reference proteome</keyword>
<proteinExistence type="predicted"/>
<feature type="region of interest" description="Disordered" evidence="1">
    <location>
        <begin position="1"/>
        <end position="40"/>
    </location>
</feature>
<evidence type="ECO:0000313" key="3">
    <source>
        <dbReference type="Proteomes" id="UP000023152"/>
    </source>
</evidence>
<comment type="caution">
    <text evidence="2">The sequence shown here is derived from an EMBL/GenBank/DDBJ whole genome shotgun (WGS) entry which is preliminary data.</text>
</comment>
<organism evidence="2 3">
    <name type="scientific">Reticulomyxa filosa</name>
    <dbReference type="NCBI Taxonomy" id="46433"/>
    <lineage>
        <taxon>Eukaryota</taxon>
        <taxon>Sar</taxon>
        <taxon>Rhizaria</taxon>
        <taxon>Retaria</taxon>
        <taxon>Foraminifera</taxon>
        <taxon>Monothalamids</taxon>
        <taxon>Reticulomyxidae</taxon>
        <taxon>Reticulomyxa</taxon>
    </lineage>
</organism>
<dbReference type="Proteomes" id="UP000023152">
    <property type="component" value="Unassembled WGS sequence"/>
</dbReference>
<gene>
    <name evidence="2" type="ORF">RFI_31143</name>
</gene>
<accession>X6LWD7</accession>
<evidence type="ECO:0000256" key="1">
    <source>
        <dbReference type="SAM" id="MobiDB-lite"/>
    </source>
</evidence>
<dbReference type="AlphaFoldDB" id="X6LWD7"/>